<dbReference type="Proteomes" id="UP000755577">
    <property type="component" value="Unassembled WGS sequence"/>
</dbReference>
<name>A0A6P2GJ71_9BURK</name>
<dbReference type="RefSeq" id="WP_096508196.1">
    <property type="nucleotide sequence ID" value="NZ_CABVLY010000032.1"/>
</dbReference>
<sequence length="103" mass="10837">MKPLDPTLRLLLVIVPCSILCLPASTTVAGYVALRLTANTSHFEGGAGYGWMWLTILLSCAFYAAGIGICVLLRKKLALLAIVAAAFAALSVPTFQTIQGLLS</sequence>
<accession>A0A6P2GJ71</accession>
<reference evidence="2 5" key="2">
    <citation type="submission" date="2021-02" db="EMBL/GenBank/DDBJ databases">
        <title>Draft genome of the type strains Burkholderia anthina DSM16086.</title>
        <authorList>
            <person name="Hertel R."/>
            <person name="Meissner J."/>
            <person name="Poehlein A."/>
            <person name="Daniel R."/>
            <person name="Commichau F.M."/>
        </authorList>
    </citation>
    <scope>NUCLEOTIDE SEQUENCE [LARGE SCALE GENOMIC DNA]</scope>
    <source>
        <strain evidence="2 5">DSM 16086</strain>
    </source>
</reference>
<dbReference type="EMBL" id="JAFCIQ010000037">
    <property type="protein sequence ID" value="MBM2771128.1"/>
    <property type="molecule type" value="Genomic_DNA"/>
</dbReference>
<dbReference type="EMBL" id="CABVLY010000032">
    <property type="protein sequence ID" value="VVU53291.1"/>
    <property type="molecule type" value="Genomic_DNA"/>
</dbReference>
<dbReference type="GeneID" id="56504086"/>
<evidence type="ECO:0000256" key="1">
    <source>
        <dbReference type="SAM" id="Phobius"/>
    </source>
</evidence>
<evidence type="ECO:0000313" key="4">
    <source>
        <dbReference type="Proteomes" id="UP000494201"/>
    </source>
</evidence>
<evidence type="ECO:0000313" key="5">
    <source>
        <dbReference type="Proteomes" id="UP000755577"/>
    </source>
</evidence>
<keyword evidence="1" id="KW-0812">Transmembrane</keyword>
<proteinExistence type="predicted"/>
<dbReference type="AlphaFoldDB" id="A0A6P2GJ71"/>
<dbReference type="Proteomes" id="UP000494201">
    <property type="component" value="Unassembled WGS sequence"/>
</dbReference>
<gene>
    <name evidence="3" type="ORF">BAN20980_06013</name>
    <name evidence="2" type="ORF">JQK92_32500</name>
</gene>
<feature type="transmembrane region" description="Helical" evidence="1">
    <location>
        <begin position="53"/>
        <end position="73"/>
    </location>
</feature>
<organism evidence="3 4">
    <name type="scientific">Burkholderia anthina</name>
    <dbReference type="NCBI Taxonomy" id="179879"/>
    <lineage>
        <taxon>Bacteria</taxon>
        <taxon>Pseudomonadati</taxon>
        <taxon>Pseudomonadota</taxon>
        <taxon>Betaproteobacteria</taxon>
        <taxon>Burkholderiales</taxon>
        <taxon>Burkholderiaceae</taxon>
        <taxon>Burkholderia</taxon>
        <taxon>Burkholderia cepacia complex</taxon>
    </lineage>
</organism>
<keyword evidence="5" id="KW-1185">Reference proteome</keyword>
<feature type="transmembrane region" description="Helical" evidence="1">
    <location>
        <begin position="78"/>
        <end position="98"/>
    </location>
</feature>
<evidence type="ECO:0000313" key="3">
    <source>
        <dbReference type="EMBL" id="VVU53291.1"/>
    </source>
</evidence>
<keyword evidence="1" id="KW-1133">Transmembrane helix</keyword>
<protein>
    <submittedName>
        <fullName evidence="3">Uncharacterized protein</fullName>
    </submittedName>
</protein>
<evidence type="ECO:0000313" key="2">
    <source>
        <dbReference type="EMBL" id="MBM2771128.1"/>
    </source>
</evidence>
<reference evidence="3 4" key="1">
    <citation type="submission" date="2019-09" db="EMBL/GenBank/DDBJ databases">
        <authorList>
            <person name="Depoorter E."/>
        </authorList>
    </citation>
    <scope>NUCLEOTIDE SEQUENCE [LARGE SCALE GENOMIC DNA]</scope>
    <source>
        <strain evidence="3">LMG 20980</strain>
    </source>
</reference>
<keyword evidence="1" id="KW-0472">Membrane</keyword>